<sequence>MVNNEHTNELDQIFHALADPTRRKMIRMMADKERTVSELAEPFDMSLAAISKHIKVLEQAHLLNRKVQGRTHICHLDGQALSKATSWLRVYEQFWNKRFDLLETELMKAKKEEH</sequence>
<dbReference type="PRINTS" id="PR00778">
    <property type="entry name" value="HTHARSR"/>
</dbReference>
<dbReference type="Pfam" id="PF12840">
    <property type="entry name" value="HTH_20"/>
    <property type="match status" value="1"/>
</dbReference>
<dbReference type="SUPFAM" id="SSF46785">
    <property type="entry name" value="Winged helix' DNA-binding domain"/>
    <property type="match status" value="1"/>
</dbReference>
<proteinExistence type="predicted"/>
<keyword evidence="1" id="KW-0238">DNA-binding</keyword>
<dbReference type="InterPro" id="IPR036388">
    <property type="entry name" value="WH-like_DNA-bd_sf"/>
</dbReference>
<dbReference type="PANTHER" id="PTHR38600:SF2">
    <property type="entry name" value="SLL0088 PROTEIN"/>
    <property type="match status" value="1"/>
</dbReference>
<dbReference type="InterPro" id="IPR036390">
    <property type="entry name" value="WH_DNA-bd_sf"/>
</dbReference>
<dbReference type="PANTHER" id="PTHR38600">
    <property type="entry name" value="TRANSCRIPTIONAL REGULATORY PROTEIN"/>
    <property type="match status" value="1"/>
</dbReference>
<dbReference type="EMBL" id="JBHTKX010000002">
    <property type="protein sequence ID" value="MFD1130030.1"/>
    <property type="molecule type" value="Genomic_DNA"/>
</dbReference>
<reference evidence="4" key="1">
    <citation type="journal article" date="2019" name="Int. J. Syst. Evol. Microbiol.">
        <title>The Global Catalogue of Microorganisms (GCM) 10K type strain sequencing project: providing services to taxonomists for standard genome sequencing and annotation.</title>
        <authorList>
            <consortium name="The Broad Institute Genomics Platform"/>
            <consortium name="The Broad Institute Genome Sequencing Center for Infectious Disease"/>
            <person name="Wu L."/>
            <person name="Ma J."/>
        </authorList>
    </citation>
    <scope>NUCLEOTIDE SEQUENCE [LARGE SCALE GENOMIC DNA]</scope>
    <source>
        <strain evidence="4">CCUG 53519</strain>
    </source>
</reference>
<evidence type="ECO:0000313" key="4">
    <source>
        <dbReference type="Proteomes" id="UP001597169"/>
    </source>
</evidence>
<gene>
    <name evidence="3" type="ORF">ACFQ3J_17825</name>
</gene>
<dbReference type="InterPro" id="IPR011991">
    <property type="entry name" value="ArsR-like_HTH"/>
</dbReference>
<keyword evidence="4" id="KW-1185">Reference proteome</keyword>
<evidence type="ECO:0000259" key="2">
    <source>
        <dbReference type="PROSITE" id="PS50987"/>
    </source>
</evidence>
<dbReference type="InterPro" id="IPR001845">
    <property type="entry name" value="HTH_ArsR_DNA-bd_dom"/>
</dbReference>
<comment type="caution">
    <text evidence="3">The sequence shown here is derived from an EMBL/GenBank/DDBJ whole genome shotgun (WGS) entry which is preliminary data.</text>
</comment>
<organism evidence="3 4">
    <name type="scientific">Paenibacillus provencensis</name>
    <dbReference type="NCBI Taxonomy" id="441151"/>
    <lineage>
        <taxon>Bacteria</taxon>
        <taxon>Bacillati</taxon>
        <taxon>Bacillota</taxon>
        <taxon>Bacilli</taxon>
        <taxon>Bacillales</taxon>
        <taxon>Paenibacillaceae</taxon>
        <taxon>Paenibacillus</taxon>
    </lineage>
</organism>
<dbReference type="Proteomes" id="UP001597169">
    <property type="component" value="Unassembled WGS sequence"/>
</dbReference>
<dbReference type="NCBIfam" id="NF033788">
    <property type="entry name" value="HTH_metalloreg"/>
    <property type="match status" value="1"/>
</dbReference>
<dbReference type="Gene3D" id="1.10.10.10">
    <property type="entry name" value="Winged helix-like DNA-binding domain superfamily/Winged helix DNA-binding domain"/>
    <property type="match status" value="1"/>
</dbReference>
<dbReference type="PROSITE" id="PS50987">
    <property type="entry name" value="HTH_ARSR_2"/>
    <property type="match status" value="1"/>
</dbReference>
<evidence type="ECO:0000256" key="1">
    <source>
        <dbReference type="ARBA" id="ARBA00023125"/>
    </source>
</evidence>
<protein>
    <submittedName>
        <fullName evidence="3">ArsR/SmtB family transcription factor</fullName>
    </submittedName>
</protein>
<dbReference type="CDD" id="cd00090">
    <property type="entry name" value="HTH_ARSR"/>
    <property type="match status" value="1"/>
</dbReference>
<dbReference type="RefSeq" id="WP_251582903.1">
    <property type="nucleotide sequence ID" value="NZ_JBHTKX010000002.1"/>
</dbReference>
<dbReference type="SMART" id="SM00418">
    <property type="entry name" value="HTH_ARSR"/>
    <property type="match status" value="1"/>
</dbReference>
<feature type="domain" description="HTH arsR-type" evidence="2">
    <location>
        <begin position="2"/>
        <end position="96"/>
    </location>
</feature>
<accession>A0ABW3PW22</accession>
<evidence type="ECO:0000313" key="3">
    <source>
        <dbReference type="EMBL" id="MFD1130030.1"/>
    </source>
</evidence>
<name>A0ABW3PW22_9BACL</name>